<evidence type="ECO:0000313" key="2">
    <source>
        <dbReference type="WBParaSite" id="SMUV_0000831001-mRNA-1"/>
    </source>
</evidence>
<protein>
    <submittedName>
        <fullName evidence="2">Mediator complex subunit 10</fullName>
    </submittedName>
</protein>
<name>A0A0N5ATY9_9BILA</name>
<dbReference type="WBParaSite" id="SMUV_0000831001-mRNA-1">
    <property type="protein sequence ID" value="SMUV_0000831001-mRNA-1"/>
    <property type="gene ID" value="SMUV_0000831001"/>
</dbReference>
<dbReference type="Proteomes" id="UP000046393">
    <property type="component" value="Unplaced"/>
</dbReference>
<reference evidence="2" key="1">
    <citation type="submission" date="2017-02" db="UniProtKB">
        <authorList>
            <consortium name="WormBaseParasite"/>
        </authorList>
    </citation>
    <scope>IDENTIFICATION</scope>
</reference>
<sequence>MAQSQEGLMSGEGDYARFRQNPVLENITELLSQGGNADTKLSRAVDNLYVAWNQLLCNLLSKPGFQLPGSDHIKEIAEFSLKQLKDASQDLSREFVQSGLEWRISHPEEARVEDLKNYEDSIRRQGSLIDHITEVIHQKLGVNETVNTSDPPQ</sequence>
<organism evidence="1 2">
    <name type="scientific">Syphacia muris</name>
    <dbReference type="NCBI Taxonomy" id="451379"/>
    <lineage>
        <taxon>Eukaryota</taxon>
        <taxon>Metazoa</taxon>
        <taxon>Ecdysozoa</taxon>
        <taxon>Nematoda</taxon>
        <taxon>Chromadorea</taxon>
        <taxon>Rhabditida</taxon>
        <taxon>Spirurina</taxon>
        <taxon>Oxyuridomorpha</taxon>
        <taxon>Oxyuroidea</taxon>
        <taxon>Oxyuridae</taxon>
        <taxon>Syphacia</taxon>
    </lineage>
</organism>
<dbReference type="AlphaFoldDB" id="A0A0N5ATY9"/>
<proteinExistence type="predicted"/>
<accession>A0A0N5ATY9</accession>
<evidence type="ECO:0000313" key="1">
    <source>
        <dbReference type="Proteomes" id="UP000046393"/>
    </source>
</evidence>
<keyword evidence="1" id="KW-1185">Reference proteome</keyword>
<dbReference type="STRING" id="451379.A0A0N5ATY9"/>